<proteinExistence type="predicted"/>
<name>M1BJ50_SOLTU</name>
<evidence type="ECO:0000313" key="1">
    <source>
        <dbReference type="EnsemblPlants" id="PGSC0003DMT400046476"/>
    </source>
</evidence>
<dbReference type="PaxDb" id="4113-PGSC0003DMT400046476"/>
<dbReference type="AlphaFoldDB" id="M1BJ50"/>
<evidence type="ECO:0000313" key="2">
    <source>
        <dbReference type="Proteomes" id="UP000011115"/>
    </source>
</evidence>
<sequence length="63" mass="7744">MCYKKNHEKPRMAIRDYAKDKVDLINCRINFLSTCWRTFAPSTQFYQLYQEPMNHLQSTRRQK</sequence>
<reference evidence="1" key="2">
    <citation type="submission" date="2015-06" db="UniProtKB">
        <authorList>
            <consortium name="EnsemblPlants"/>
        </authorList>
    </citation>
    <scope>IDENTIFICATION</scope>
    <source>
        <strain evidence="1">DM1-3 516 R44</strain>
    </source>
</reference>
<reference evidence="2" key="1">
    <citation type="journal article" date="2011" name="Nature">
        <title>Genome sequence and analysis of the tuber crop potato.</title>
        <authorList>
            <consortium name="The Potato Genome Sequencing Consortium"/>
        </authorList>
    </citation>
    <scope>NUCLEOTIDE SEQUENCE [LARGE SCALE GENOMIC DNA]</scope>
    <source>
        <strain evidence="2">cv. DM1-3 516 R44</strain>
    </source>
</reference>
<protein>
    <submittedName>
        <fullName evidence="1">Uncharacterized protein</fullName>
    </submittedName>
</protein>
<dbReference type="HOGENOM" id="CLU_2890201_0_0_1"/>
<dbReference type="Proteomes" id="UP000011115">
    <property type="component" value="Unassembled WGS sequence"/>
</dbReference>
<keyword evidence="2" id="KW-1185">Reference proteome</keyword>
<dbReference type="InParanoid" id="M1BJ50"/>
<dbReference type="EnsemblPlants" id="PGSC0003DMT400046476">
    <property type="protein sequence ID" value="PGSC0003DMT400046476"/>
    <property type="gene ID" value="PGSC0003DMG402018040"/>
</dbReference>
<accession>M1BJ50</accession>
<dbReference type="Gramene" id="PGSC0003DMT400046476">
    <property type="protein sequence ID" value="PGSC0003DMT400046476"/>
    <property type="gene ID" value="PGSC0003DMG402018040"/>
</dbReference>
<organism evidence="1 2">
    <name type="scientific">Solanum tuberosum</name>
    <name type="common">Potato</name>
    <dbReference type="NCBI Taxonomy" id="4113"/>
    <lineage>
        <taxon>Eukaryota</taxon>
        <taxon>Viridiplantae</taxon>
        <taxon>Streptophyta</taxon>
        <taxon>Embryophyta</taxon>
        <taxon>Tracheophyta</taxon>
        <taxon>Spermatophyta</taxon>
        <taxon>Magnoliopsida</taxon>
        <taxon>eudicotyledons</taxon>
        <taxon>Gunneridae</taxon>
        <taxon>Pentapetalae</taxon>
        <taxon>asterids</taxon>
        <taxon>lamiids</taxon>
        <taxon>Solanales</taxon>
        <taxon>Solanaceae</taxon>
        <taxon>Solanoideae</taxon>
        <taxon>Solaneae</taxon>
        <taxon>Solanum</taxon>
    </lineage>
</organism>